<keyword evidence="2" id="KW-0863">Zinc-finger</keyword>
<dbReference type="AlphaFoldDB" id="A0A0W8DFK8"/>
<feature type="region of interest" description="Disordered" evidence="4">
    <location>
        <begin position="1"/>
        <end position="119"/>
    </location>
</feature>
<name>A0A0W8DFK8_PHYNI</name>
<keyword evidence="3" id="KW-0862">Zinc</keyword>
<comment type="caution">
    <text evidence="6">The sequence shown here is derived from an EMBL/GenBank/DDBJ whole genome shotgun (WGS) entry which is preliminary data.</text>
</comment>
<organism evidence="6 7">
    <name type="scientific">Phytophthora nicotianae</name>
    <name type="common">Potato buckeye rot agent</name>
    <name type="synonym">Phytophthora parasitica</name>
    <dbReference type="NCBI Taxonomy" id="4792"/>
    <lineage>
        <taxon>Eukaryota</taxon>
        <taxon>Sar</taxon>
        <taxon>Stramenopiles</taxon>
        <taxon>Oomycota</taxon>
        <taxon>Peronosporomycetes</taxon>
        <taxon>Peronosporales</taxon>
        <taxon>Peronosporaceae</taxon>
        <taxon>Phytophthora</taxon>
    </lineage>
</organism>
<dbReference type="InterPro" id="IPR007588">
    <property type="entry name" value="Znf_FLYWCH"/>
</dbReference>
<feature type="compositionally biased region" description="Low complexity" evidence="4">
    <location>
        <begin position="15"/>
        <end position="28"/>
    </location>
</feature>
<dbReference type="Pfam" id="PF04500">
    <property type="entry name" value="FLYWCH"/>
    <property type="match status" value="1"/>
</dbReference>
<dbReference type="GO" id="GO:0016874">
    <property type="term" value="F:ligase activity"/>
    <property type="evidence" value="ECO:0007669"/>
    <property type="project" value="UniProtKB-KW"/>
</dbReference>
<dbReference type="GO" id="GO:0008270">
    <property type="term" value="F:zinc ion binding"/>
    <property type="evidence" value="ECO:0007669"/>
    <property type="project" value="UniProtKB-KW"/>
</dbReference>
<accession>A0A0W8DFK8</accession>
<gene>
    <name evidence="6" type="ORF">AM588_10005167</name>
</gene>
<evidence type="ECO:0000256" key="1">
    <source>
        <dbReference type="ARBA" id="ARBA00022723"/>
    </source>
</evidence>
<feature type="compositionally biased region" description="Polar residues" evidence="4">
    <location>
        <begin position="67"/>
        <end position="83"/>
    </location>
</feature>
<sequence length="285" mass="31774">MSRSPSSSRARRARYSPTSRPRTRSTSPHYTLEDNEASLLTLVESSPPTQPATPTPIQPPTLRLPSATGSYAASPLSQCSQPDQAVEGQALIPSSPGRPPRPPRVGSPQTFPHQQSRDGKTKIYHQGFEYTRAKISAVKITYRCSFYRKPKLCPAVLYFYADTMTYDFKSSAPHTCKSRPVADLASDDSVCVNVEEEMKAFVDDLAEQDISANKIWTLTYKKFYENSTCVVRGLSRKQVVSRVGNSKSGNNIFSLLESPERSKVSGSDLGFFQFQYVWHDDTRAK</sequence>
<evidence type="ECO:0000313" key="6">
    <source>
        <dbReference type="EMBL" id="KUF95150.1"/>
    </source>
</evidence>
<reference evidence="6 7" key="1">
    <citation type="submission" date="2015-11" db="EMBL/GenBank/DDBJ databases">
        <title>Genomes and virulence difference between two physiological races of Phytophthora nicotianae.</title>
        <authorList>
            <person name="Liu H."/>
            <person name="Ma X."/>
            <person name="Yu H."/>
            <person name="Fang D."/>
            <person name="Li Y."/>
            <person name="Wang X."/>
            <person name="Wang W."/>
            <person name="Dong Y."/>
            <person name="Xiao B."/>
        </authorList>
    </citation>
    <scope>NUCLEOTIDE SEQUENCE [LARGE SCALE GENOMIC DNA]</scope>
    <source>
        <strain evidence="7">race 1</strain>
    </source>
</reference>
<keyword evidence="1" id="KW-0479">Metal-binding</keyword>
<evidence type="ECO:0000256" key="2">
    <source>
        <dbReference type="ARBA" id="ARBA00022771"/>
    </source>
</evidence>
<dbReference type="Proteomes" id="UP000054636">
    <property type="component" value="Unassembled WGS sequence"/>
</dbReference>
<evidence type="ECO:0000259" key="5">
    <source>
        <dbReference type="Pfam" id="PF04500"/>
    </source>
</evidence>
<dbReference type="Gene3D" id="2.20.25.240">
    <property type="match status" value="1"/>
</dbReference>
<feature type="domain" description="FLYWCH-type" evidence="5">
    <location>
        <begin position="115"/>
        <end position="157"/>
    </location>
</feature>
<proteinExistence type="predicted"/>
<dbReference type="EMBL" id="LNFP01000246">
    <property type="protein sequence ID" value="KUF95150.1"/>
    <property type="molecule type" value="Genomic_DNA"/>
</dbReference>
<protein>
    <submittedName>
        <fullName evidence="6">Phenylalanine--tRNA ligase beta subunit</fullName>
    </submittedName>
</protein>
<evidence type="ECO:0000256" key="3">
    <source>
        <dbReference type="ARBA" id="ARBA00022833"/>
    </source>
</evidence>
<evidence type="ECO:0000313" key="7">
    <source>
        <dbReference type="Proteomes" id="UP000054636"/>
    </source>
</evidence>
<feature type="compositionally biased region" description="Pro residues" evidence="4">
    <location>
        <begin position="48"/>
        <end position="59"/>
    </location>
</feature>
<feature type="compositionally biased region" description="Pro residues" evidence="4">
    <location>
        <begin position="96"/>
        <end position="105"/>
    </location>
</feature>
<evidence type="ECO:0000256" key="4">
    <source>
        <dbReference type="SAM" id="MobiDB-lite"/>
    </source>
</evidence>
<keyword evidence="6" id="KW-0436">Ligase</keyword>